<name>A0ABV8VLG6_9NOCA</name>
<reference evidence="2" key="1">
    <citation type="journal article" date="2019" name="Int. J. Syst. Evol. Microbiol.">
        <title>The Global Catalogue of Microorganisms (GCM) 10K type strain sequencing project: providing services to taxonomists for standard genome sequencing and annotation.</title>
        <authorList>
            <consortium name="The Broad Institute Genomics Platform"/>
            <consortium name="The Broad Institute Genome Sequencing Center for Infectious Disease"/>
            <person name="Wu L."/>
            <person name="Ma J."/>
        </authorList>
    </citation>
    <scope>NUCLEOTIDE SEQUENCE [LARGE SCALE GENOMIC DNA]</scope>
    <source>
        <strain evidence="2">IBRC-M 10490</strain>
    </source>
</reference>
<evidence type="ECO:0000313" key="2">
    <source>
        <dbReference type="Proteomes" id="UP001595844"/>
    </source>
</evidence>
<evidence type="ECO:0000313" key="1">
    <source>
        <dbReference type="EMBL" id="MFC4376899.1"/>
    </source>
</evidence>
<comment type="caution">
    <text evidence="1">The sequence shown here is derived from an EMBL/GenBank/DDBJ whole genome shotgun (WGS) entry which is preliminary data.</text>
</comment>
<protein>
    <submittedName>
        <fullName evidence="1">Uncharacterized protein</fullName>
    </submittedName>
</protein>
<sequence>MSVLPVVVVGAGLVGPAAAEPARRDLPWLPELRLGAPAALQELPLTSPAR</sequence>
<organism evidence="1 2">
    <name type="scientific">Nocardia halotolerans</name>
    <dbReference type="NCBI Taxonomy" id="1755878"/>
    <lineage>
        <taxon>Bacteria</taxon>
        <taxon>Bacillati</taxon>
        <taxon>Actinomycetota</taxon>
        <taxon>Actinomycetes</taxon>
        <taxon>Mycobacteriales</taxon>
        <taxon>Nocardiaceae</taxon>
        <taxon>Nocardia</taxon>
    </lineage>
</organism>
<dbReference type="Proteomes" id="UP001595844">
    <property type="component" value="Unassembled WGS sequence"/>
</dbReference>
<proteinExistence type="predicted"/>
<dbReference type="EMBL" id="JBHSDL010000028">
    <property type="protein sequence ID" value="MFC4376899.1"/>
    <property type="molecule type" value="Genomic_DNA"/>
</dbReference>
<keyword evidence="2" id="KW-1185">Reference proteome</keyword>
<dbReference type="RefSeq" id="WP_378566589.1">
    <property type="nucleotide sequence ID" value="NZ_JBHSDL010000028.1"/>
</dbReference>
<accession>A0ABV8VLG6</accession>
<gene>
    <name evidence="1" type="ORF">ACFO5K_22675</name>
</gene>